<evidence type="ECO:0000313" key="11">
    <source>
        <dbReference type="Proteomes" id="UP001500449"/>
    </source>
</evidence>
<dbReference type="InterPro" id="IPR017938">
    <property type="entry name" value="Riboflavin_synthase-like_b-brl"/>
</dbReference>
<evidence type="ECO:0000256" key="6">
    <source>
        <dbReference type="ARBA" id="ARBA00023004"/>
    </source>
</evidence>
<comment type="cofactor">
    <cofactor evidence="1">
        <name>FAD</name>
        <dbReference type="ChEBI" id="CHEBI:57692"/>
    </cofactor>
</comment>
<dbReference type="Pfam" id="PF00111">
    <property type="entry name" value="Fer2"/>
    <property type="match status" value="1"/>
</dbReference>
<dbReference type="InterPro" id="IPR008333">
    <property type="entry name" value="Cbr1-like_FAD-bd_dom"/>
</dbReference>
<evidence type="ECO:0000256" key="2">
    <source>
        <dbReference type="ARBA" id="ARBA00022630"/>
    </source>
</evidence>
<dbReference type="PANTHER" id="PTHR47354:SF1">
    <property type="entry name" value="CARNITINE MONOOXYGENASE REDUCTASE SUBUNIT"/>
    <property type="match status" value="1"/>
</dbReference>
<dbReference type="InterPro" id="IPR012675">
    <property type="entry name" value="Beta-grasp_dom_sf"/>
</dbReference>
<dbReference type="PROSITE" id="PS51085">
    <property type="entry name" value="2FE2S_FER_2"/>
    <property type="match status" value="1"/>
</dbReference>
<dbReference type="EMBL" id="BAAAQK010000009">
    <property type="protein sequence ID" value="GAA1851063.1"/>
    <property type="molecule type" value="Genomic_DNA"/>
</dbReference>
<keyword evidence="11" id="KW-1185">Reference proteome</keyword>
<accession>A0ABN2N469</accession>
<evidence type="ECO:0000259" key="9">
    <source>
        <dbReference type="PROSITE" id="PS51384"/>
    </source>
</evidence>
<comment type="caution">
    <text evidence="10">The sequence shown here is derived from an EMBL/GenBank/DDBJ whole genome shotgun (WGS) entry which is preliminary data.</text>
</comment>
<evidence type="ECO:0000256" key="7">
    <source>
        <dbReference type="ARBA" id="ARBA00023014"/>
    </source>
</evidence>
<dbReference type="RefSeq" id="WP_344417650.1">
    <property type="nucleotide sequence ID" value="NZ_BAAAQK010000009.1"/>
</dbReference>
<dbReference type="CDD" id="cd06185">
    <property type="entry name" value="PDR_like"/>
    <property type="match status" value="1"/>
</dbReference>
<keyword evidence="5" id="KW-0560">Oxidoreductase</keyword>
<dbReference type="InterPro" id="IPR017927">
    <property type="entry name" value="FAD-bd_FR_type"/>
</dbReference>
<name>A0ABN2N469_9PSEU</name>
<dbReference type="PANTHER" id="PTHR47354">
    <property type="entry name" value="NADH OXIDOREDUCTASE HCR"/>
    <property type="match status" value="1"/>
</dbReference>
<dbReference type="Gene3D" id="3.40.50.80">
    <property type="entry name" value="Nucleotide-binding domain of ferredoxin-NADP reductase (FNR) module"/>
    <property type="match status" value="1"/>
</dbReference>
<keyword evidence="4" id="KW-0479">Metal-binding</keyword>
<dbReference type="InterPro" id="IPR001433">
    <property type="entry name" value="OxRdtase_FAD/NAD-bd"/>
</dbReference>
<keyword evidence="2" id="KW-0285">Flavoprotein</keyword>
<dbReference type="Proteomes" id="UP001500449">
    <property type="component" value="Unassembled WGS sequence"/>
</dbReference>
<organism evidence="10 11">
    <name type="scientific">Pseudonocardia ailaonensis</name>
    <dbReference type="NCBI Taxonomy" id="367279"/>
    <lineage>
        <taxon>Bacteria</taxon>
        <taxon>Bacillati</taxon>
        <taxon>Actinomycetota</taxon>
        <taxon>Actinomycetes</taxon>
        <taxon>Pseudonocardiales</taxon>
        <taxon>Pseudonocardiaceae</taxon>
        <taxon>Pseudonocardia</taxon>
    </lineage>
</organism>
<reference evidence="10 11" key="1">
    <citation type="journal article" date="2019" name="Int. J. Syst. Evol. Microbiol.">
        <title>The Global Catalogue of Microorganisms (GCM) 10K type strain sequencing project: providing services to taxonomists for standard genome sequencing and annotation.</title>
        <authorList>
            <consortium name="The Broad Institute Genomics Platform"/>
            <consortium name="The Broad Institute Genome Sequencing Center for Infectious Disease"/>
            <person name="Wu L."/>
            <person name="Ma J."/>
        </authorList>
    </citation>
    <scope>NUCLEOTIDE SEQUENCE [LARGE SCALE GENOMIC DNA]</scope>
    <source>
        <strain evidence="10 11">JCM 16009</strain>
    </source>
</reference>
<dbReference type="Pfam" id="PF00970">
    <property type="entry name" value="FAD_binding_6"/>
    <property type="match status" value="1"/>
</dbReference>
<dbReference type="CDD" id="cd00207">
    <property type="entry name" value="fer2"/>
    <property type="match status" value="1"/>
</dbReference>
<evidence type="ECO:0000256" key="3">
    <source>
        <dbReference type="ARBA" id="ARBA00022714"/>
    </source>
</evidence>
<dbReference type="InterPro" id="IPR039261">
    <property type="entry name" value="FNR_nucleotide-bd"/>
</dbReference>
<feature type="domain" description="2Fe-2S ferredoxin-type" evidence="8">
    <location>
        <begin position="249"/>
        <end position="334"/>
    </location>
</feature>
<dbReference type="SUPFAM" id="SSF52343">
    <property type="entry name" value="Ferredoxin reductase-like, C-terminal NADP-linked domain"/>
    <property type="match status" value="1"/>
</dbReference>
<proteinExistence type="predicted"/>
<dbReference type="Gene3D" id="3.10.20.30">
    <property type="match status" value="1"/>
</dbReference>
<dbReference type="SUPFAM" id="SSF54292">
    <property type="entry name" value="2Fe-2S ferredoxin-like"/>
    <property type="match status" value="1"/>
</dbReference>
<protein>
    <submittedName>
        <fullName evidence="10">PDR/VanB family oxidoreductase</fullName>
    </submittedName>
</protein>
<evidence type="ECO:0000256" key="5">
    <source>
        <dbReference type="ARBA" id="ARBA00023002"/>
    </source>
</evidence>
<dbReference type="InterPro" id="IPR006058">
    <property type="entry name" value="2Fe2S_fd_BS"/>
</dbReference>
<dbReference type="PRINTS" id="PR00409">
    <property type="entry name" value="PHDIOXRDTASE"/>
</dbReference>
<feature type="domain" description="FAD-binding FR-type" evidence="9">
    <location>
        <begin position="11"/>
        <end position="113"/>
    </location>
</feature>
<dbReference type="Pfam" id="PF00175">
    <property type="entry name" value="NAD_binding_1"/>
    <property type="match status" value="1"/>
</dbReference>
<dbReference type="PROSITE" id="PS51384">
    <property type="entry name" value="FAD_FR"/>
    <property type="match status" value="1"/>
</dbReference>
<keyword evidence="6" id="KW-0408">Iron</keyword>
<dbReference type="SUPFAM" id="SSF63380">
    <property type="entry name" value="Riboflavin synthase domain-like"/>
    <property type="match status" value="1"/>
</dbReference>
<dbReference type="InterPro" id="IPR001041">
    <property type="entry name" value="2Fe-2S_ferredoxin-type"/>
</dbReference>
<sequence length="334" mass="35714">MAAVEGPAGGRGVVEMTVTARRDVSEGVVELELDASESGGFLDWTPGAHIELVLPSGLVRQYSLCGDDLRRNRVRIAVLRETQGRGGSLEVHRTLAVGTTVGVRGPRNHFELVESDEYLFVAGGIGITPILAMVREVGRAGRRWHLVYGGRTRRSMAYLDELEDLARRSGGTGVLTVVPEDELGYPDLCGLLSGASRDTVLYACGPEGLLSALEALSAELLESGRLHLERFQGSGQAAHPAADGALDGFEVEIASTGQVLTVGPDDSLLDVVRAVAPDVPFSCREGWCGACETVVLAGRPCHRDEVLNDDERERSATMMICVGRSLDPRLVLDL</sequence>
<keyword evidence="3" id="KW-0001">2Fe-2S</keyword>
<evidence type="ECO:0000259" key="8">
    <source>
        <dbReference type="PROSITE" id="PS51085"/>
    </source>
</evidence>
<evidence type="ECO:0000313" key="10">
    <source>
        <dbReference type="EMBL" id="GAA1851063.1"/>
    </source>
</evidence>
<gene>
    <name evidence="10" type="ORF">GCM10009836_33800</name>
</gene>
<dbReference type="InterPro" id="IPR050415">
    <property type="entry name" value="MRET"/>
</dbReference>
<keyword evidence="7" id="KW-0411">Iron-sulfur</keyword>
<dbReference type="Gene3D" id="2.40.30.10">
    <property type="entry name" value="Translation factors"/>
    <property type="match status" value="1"/>
</dbReference>
<dbReference type="InterPro" id="IPR036010">
    <property type="entry name" value="2Fe-2S_ferredoxin-like_sf"/>
</dbReference>
<evidence type="ECO:0000256" key="1">
    <source>
        <dbReference type="ARBA" id="ARBA00001974"/>
    </source>
</evidence>
<dbReference type="PROSITE" id="PS00197">
    <property type="entry name" value="2FE2S_FER_1"/>
    <property type="match status" value="1"/>
</dbReference>
<evidence type="ECO:0000256" key="4">
    <source>
        <dbReference type="ARBA" id="ARBA00022723"/>
    </source>
</evidence>